<dbReference type="EMBL" id="JACGWO010000005">
    <property type="protein sequence ID" value="KAK4427796.1"/>
    <property type="molecule type" value="Genomic_DNA"/>
</dbReference>
<evidence type="ECO:0000313" key="3">
    <source>
        <dbReference type="EMBL" id="KAK4427796.1"/>
    </source>
</evidence>
<feature type="signal peptide" evidence="2">
    <location>
        <begin position="1"/>
        <end position="22"/>
    </location>
</feature>
<organism evidence="3 4">
    <name type="scientific">Sesamum alatum</name>
    <dbReference type="NCBI Taxonomy" id="300844"/>
    <lineage>
        <taxon>Eukaryota</taxon>
        <taxon>Viridiplantae</taxon>
        <taxon>Streptophyta</taxon>
        <taxon>Embryophyta</taxon>
        <taxon>Tracheophyta</taxon>
        <taxon>Spermatophyta</taxon>
        <taxon>Magnoliopsida</taxon>
        <taxon>eudicotyledons</taxon>
        <taxon>Gunneridae</taxon>
        <taxon>Pentapetalae</taxon>
        <taxon>asterids</taxon>
        <taxon>lamiids</taxon>
        <taxon>Lamiales</taxon>
        <taxon>Pedaliaceae</taxon>
        <taxon>Sesamum</taxon>
    </lineage>
</organism>
<evidence type="ECO:0000313" key="4">
    <source>
        <dbReference type="Proteomes" id="UP001293254"/>
    </source>
</evidence>
<reference evidence="3" key="1">
    <citation type="submission" date="2020-06" db="EMBL/GenBank/DDBJ databases">
        <authorList>
            <person name="Li T."/>
            <person name="Hu X."/>
            <person name="Zhang T."/>
            <person name="Song X."/>
            <person name="Zhang H."/>
            <person name="Dai N."/>
            <person name="Sheng W."/>
            <person name="Hou X."/>
            <person name="Wei L."/>
        </authorList>
    </citation>
    <scope>NUCLEOTIDE SEQUENCE</scope>
    <source>
        <strain evidence="3">3651</strain>
        <tissue evidence="3">Leaf</tissue>
    </source>
</reference>
<reference evidence="3" key="2">
    <citation type="journal article" date="2024" name="Plant">
        <title>Genomic evolution and insights into agronomic trait innovations of Sesamum species.</title>
        <authorList>
            <person name="Miao H."/>
            <person name="Wang L."/>
            <person name="Qu L."/>
            <person name="Liu H."/>
            <person name="Sun Y."/>
            <person name="Le M."/>
            <person name="Wang Q."/>
            <person name="Wei S."/>
            <person name="Zheng Y."/>
            <person name="Lin W."/>
            <person name="Duan Y."/>
            <person name="Cao H."/>
            <person name="Xiong S."/>
            <person name="Wang X."/>
            <person name="Wei L."/>
            <person name="Li C."/>
            <person name="Ma Q."/>
            <person name="Ju M."/>
            <person name="Zhao R."/>
            <person name="Li G."/>
            <person name="Mu C."/>
            <person name="Tian Q."/>
            <person name="Mei H."/>
            <person name="Zhang T."/>
            <person name="Gao T."/>
            <person name="Zhang H."/>
        </authorList>
    </citation>
    <scope>NUCLEOTIDE SEQUENCE</scope>
    <source>
        <strain evidence="3">3651</strain>
    </source>
</reference>
<feature type="region of interest" description="Disordered" evidence="1">
    <location>
        <begin position="80"/>
        <end position="101"/>
    </location>
</feature>
<proteinExistence type="predicted"/>
<dbReference type="AlphaFoldDB" id="A0AAE1YCK8"/>
<dbReference type="Proteomes" id="UP001293254">
    <property type="component" value="Unassembled WGS sequence"/>
</dbReference>
<evidence type="ECO:0000256" key="1">
    <source>
        <dbReference type="SAM" id="MobiDB-lite"/>
    </source>
</evidence>
<keyword evidence="4" id="KW-1185">Reference proteome</keyword>
<name>A0AAE1YCK8_9LAMI</name>
<sequence>MSAKACLILLFAIVFLITNSTSLPTNNAGNMKMTNNDEKNNDIGLHSMNSVHHDVHGSMAMAMAMSRPFSNGRKSLYNTASEPVLPDGAWPASTVPPKPDN</sequence>
<comment type="caution">
    <text evidence="3">The sequence shown here is derived from an EMBL/GenBank/DDBJ whole genome shotgun (WGS) entry which is preliminary data.</text>
</comment>
<feature type="region of interest" description="Disordered" evidence="1">
    <location>
        <begin position="28"/>
        <end position="49"/>
    </location>
</feature>
<accession>A0AAE1YCK8</accession>
<feature type="chain" id="PRO_5042253331" evidence="2">
    <location>
        <begin position="23"/>
        <end position="101"/>
    </location>
</feature>
<protein>
    <submittedName>
        <fullName evidence="3">Uncharacterized protein</fullName>
    </submittedName>
</protein>
<gene>
    <name evidence="3" type="ORF">Salat_1548600</name>
</gene>
<keyword evidence="2" id="KW-0732">Signal</keyword>
<evidence type="ECO:0000256" key="2">
    <source>
        <dbReference type="SAM" id="SignalP"/>
    </source>
</evidence>